<dbReference type="Proteomes" id="UP001217963">
    <property type="component" value="Chromosome VII"/>
</dbReference>
<gene>
    <name evidence="3" type="ORF">GPU96_07g12590</name>
    <name evidence="4" type="ORF">PFJ87_07g00500</name>
</gene>
<dbReference type="EMBL" id="CP075153">
    <property type="protein sequence ID" value="UTX43500.1"/>
    <property type="molecule type" value="Genomic_DNA"/>
</dbReference>
<dbReference type="PROSITE" id="PS50102">
    <property type="entry name" value="RRM"/>
    <property type="match status" value="2"/>
</dbReference>
<dbReference type="OrthoDB" id="5411533at2759"/>
<dbReference type="SMART" id="SM00361">
    <property type="entry name" value="RRM_1"/>
    <property type="match status" value="3"/>
</dbReference>
<dbReference type="AlphaFoldDB" id="A0A9Q9C4J0"/>
<dbReference type="GO" id="GO:0000380">
    <property type="term" value="P:alternative mRNA splicing, via spliceosome"/>
    <property type="evidence" value="ECO:0007669"/>
    <property type="project" value="TreeGrafter"/>
</dbReference>
<dbReference type="InterPro" id="IPR003954">
    <property type="entry name" value="RRM_euk-type"/>
</dbReference>
<dbReference type="InterPro" id="IPR000504">
    <property type="entry name" value="RRM_dom"/>
</dbReference>
<reference evidence="3" key="1">
    <citation type="submission" date="2022-10" db="EMBL/GenBank/DDBJ databases">
        <title>Encephalitozoon hellem ATCC 50604 Complete Genome.</title>
        <authorList>
            <person name="Mascarenhas dos Santos A.C."/>
            <person name="Julian A.T."/>
            <person name="Pombert J.-F."/>
        </authorList>
    </citation>
    <scope>NUCLEOTIDE SEQUENCE</scope>
    <source>
        <strain evidence="3">ATCC 50604</strain>
    </source>
</reference>
<evidence type="ECO:0000259" key="2">
    <source>
        <dbReference type="PROSITE" id="PS50102"/>
    </source>
</evidence>
<dbReference type="GO" id="GO:0071011">
    <property type="term" value="C:precatalytic spliceosome"/>
    <property type="evidence" value="ECO:0007669"/>
    <property type="project" value="TreeGrafter"/>
</dbReference>
<dbReference type="Proteomes" id="UP001059546">
    <property type="component" value="Chromosome VII"/>
</dbReference>
<dbReference type="GO" id="GO:0000381">
    <property type="term" value="P:regulation of alternative mRNA splicing, via spliceosome"/>
    <property type="evidence" value="ECO:0007669"/>
    <property type="project" value="TreeGrafter"/>
</dbReference>
<keyword evidence="1" id="KW-0694">RNA-binding</keyword>
<dbReference type="GO" id="GO:0006376">
    <property type="term" value="P:mRNA splice site recognition"/>
    <property type="evidence" value="ECO:0007669"/>
    <property type="project" value="TreeGrafter"/>
</dbReference>
<evidence type="ECO:0000256" key="1">
    <source>
        <dbReference type="PROSITE-ProRule" id="PRU00176"/>
    </source>
</evidence>
<protein>
    <submittedName>
        <fullName evidence="4">RNA recognition motif domain-containing protein</fullName>
    </submittedName>
    <submittedName>
        <fullName evidence="3">RRM domain-containing protein</fullName>
    </submittedName>
</protein>
<evidence type="ECO:0000313" key="6">
    <source>
        <dbReference type="Proteomes" id="UP001217963"/>
    </source>
</evidence>
<dbReference type="GO" id="GO:0003723">
    <property type="term" value="F:RNA binding"/>
    <property type="evidence" value="ECO:0007669"/>
    <property type="project" value="UniProtKB-UniRule"/>
</dbReference>
<dbReference type="PANTHER" id="PTHR47330:SF1">
    <property type="entry name" value="POLY(U)-BINDING-SPLICING FACTOR PUF60"/>
    <property type="match status" value="1"/>
</dbReference>
<name>A0A9Q9C4J0_ENCHE</name>
<dbReference type="InterPro" id="IPR051974">
    <property type="entry name" value="PUF60_regulator"/>
</dbReference>
<evidence type="ECO:0000313" key="4">
    <source>
        <dbReference type="EMBL" id="WEL38974.1"/>
    </source>
</evidence>
<evidence type="ECO:0000313" key="3">
    <source>
        <dbReference type="EMBL" id="UTX43500.1"/>
    </source>
</evidence>
<dbReference type="SMART" id="SM00360">
    <property type="entry name" value="RRM"/>
    <property type="match status" value="3"/>
</dbReference>
<dbReference type="CDD" id="cd00590">
    <property type="entry name" value="RRM_SF"/>
    <property type="match status" value="1"/>
</dbReference>
<dbReference type="SUPFAM" id="SSF54928">
    <property type="entry name" value="RNA-binding domain, RBD"/>
    <property type="match status" value="2"/>
</dbReference>
<dbReference type="InterPro" id="IPR035979">
    <property type="entry name" value="RBD_domain_sf"/>
</dbReference>
<dbReference type="GO" id="GO:0071013">
    <property type="term" value="C:catalytic step 2 spliceosome"/>
    <property type="evidence" value="ECO:0007669"/>
    <property type="project" value="TreeGrafter"/>
</dbReference>
<dbReference type="InterPro" id="IPR012677">
    <property type="entry name" value="Nucleotide-bd_a/b_plait_sf"/>
</dbReference>
<dbReference type="Gene3D" id="3.30.70.330">
    <property type="match status" value="3"/>
</dbReference>
<feature type="domain" description="RRM" evidence="2">
    <location>
        <begin position="58"/>
        <end position="127"/>
    </location>
</feature>
<dbReference type="EMBL" id="CP119068">
    <property type="protein sequence ID" value="WEL38974.1"/>
    <property type="molecule type" value="Genomic_DNA"/>
</dbReference>
<dbReference type="Pfam" id="PF00076">
    <property type="entry name" value="RRM_1"/>
    <property type="match status" value="2"/>
</dbReference>
<dbReference type="PANTHER" id="PTHR47330">
    <property type="entry name" value="POLY(U)-BINDING-SPLICING FACTOR PUF60-B-RELATED"/>
    <property type="match status" value="1"/>
</dbReference>
<organism evidence="3 5">
    <name type="scientific">Encephalitozoon hellem</name>
    <name type="common">Microsporidian parasite</name>
    <dbReference type="NCBI Taxonomy" id="27973"/>
    <lineage>
        <taxon>Eukaryota</taxon>
        <taxon>Fungi</taxon>
        <taxon>Fungi incertae sedis</taxon>
        <taxon>Microsporidia</taxon>
        <taxon>Unikaryonidae</taxon>
        <taxon>Encephalitozoon</taxon>
    </lineage>
</organism>
<accession>A0A9Q9C4J0</accession>
<keyword evidence="6" id="KW-1185">Reference proteome</keyword>
<evidence type="ECO:0000313" key="5">
    <source>
        <dbReference type="Proteomes" id="UP001059546"/>
    </source>
</evidence>
<reference evidence="4 6" key="2">
    <citation type="submission" date="2023-02" db="EMBL/GenBank/DDBJ databases">
        <title>Encephalitozoon hellem ATCC 50451 complete genome.</title>
        <authorList>
            <person name="Mascarenhas dos Santos A.C."/>
            <person name="Julian A.T."/>
            <person name="Pombert J.-F."/>
        </authorList>
    </citation>
    <scope>NUCLEOTIDE SEQUENCE [LARGE SCALE GENOMIC DNA]</scope>
    <source>
        <strain evidence="4 6">ATCC 50451</strain>
    </source>
</reference>
<proteinExistence type="predicted"/>
<sequence>MIIVNDEELQRTIEETSCAKKNELKNLDAAYKSVIKYNKWVIPKEGIKAIKFDSTLLNKVYIGNISAARDSIQGLLSVFGPVSVTCISSKDCAFADFDNPHAAYLCMEEVNGMVFNGKTLKAGRTSTFPSEIPKDLGPPDETIVYVSNIDLDIEEEQLKDIFEKMGRIKDVGLVYGSSFVHKGYGYVQFLRPVDARRALGYSNKISLYGKKIRIGPSVIKMELPKRSYPAIPEKVFEIKKRIENVIFGRGRMVVLRNLIDIDDADEDFDQEMESEMRKYGSVDRFGICKKGEVAVYCLYSTEDEARHSFNILNGRFFGGRRIRAEMSCGEFPL</sequence>
<feature type="domain" description="RRM" evidence="2">
    <location>
        <begin position="142"/>
        <end position="226"/>
    </location>
</feature>